<feature type="transmembrane region" description="Helical" evidence="16">
    <location>
        <begin position="83"/>
        <end position="103"/>
    </location>
</feature>
<dbReference type="GO" id="GO:0009252">
    <property type="term" value="P:peptidoglycan biosynthetic process"/>
    <property type="evidence" value="ECO:0007669"/>
    <property type="project" value="UniProtKB-KW"/>
</dbReference>
<comment type="subcellular location">
    <subcellularLocation>
        <location evidence="1">Membrane</location>
        <topology evidence="1">Multi-pass membrane protein</topology>
    </subcellularLocation>
</comment>
<keyword evidence="7 16" id="KW-1133">Transmembrane helix</keyword>
<comment type="catalytic activity">
    <reaction evidence="15">
        <text>[GlcNAc-(1-&gt;4)-Mur2Ac(oyl-L-Ala-gamma-D-Glu-L-Lys-D-Ala-D-Ala)](n)-di-trans,octa-cis-undecaprenyl diphosphate + beta-D-GlcNAc-(1-&gt;4)-Mur2Ac(oyl-L-Ala-gamma-D-Glu-L-Lys-D-Ala-D-Ala)-di-trans,octa-cis-undecaprenyl diphosphate = [GlcNAc-(1-&gt;4)-Mur2Ac(oyl-L-Ala-gamma-D-Glu-L-Lys-D-Ala-D-Ala)](n+1)-di-trans,octa-cis-undecaprenyl diphosphate + di-trans,octa-cis-undecaprenyl diphosphate + H(+)</text>
        <dbReference type="Rhea" id="RHEA:23708"/>
        <dbReference type="Rhea" id="RHEA-COMP:9602"/>
        <dbReference type="Rhea" id="RHEA-COMP:9603"/>
        <dbReference type="ChEBI" id="CHEBI:15378"/>
        <dbReference type="ChEBI" id="CHEBI:58405"/>
        <dbReference type="ChEBI" id="CHEBI:60033"/>
        <dbReference type="ChEBI" id="CHEBI:78435"/>
        <dbReference type="EC" id="2.4.99.28"/>
    </reaction>
</comment>
<evidence type="ECO:0000313" key="17">
    <source>
        <dbReference type="EMBL" id="SDL34321.1"/>
    </source>
</evidence>
<feature type="transmembrane region" description="Helical" evidence="16">
    <location>
        <begin position="278"/>
        <end position="304"/>
    </location>
</feature>
<gene>
    <name evidence="17" type="ORF">SAMN05421823_105252</name>
</gene>
<feature type="transmembrane region" description="Helical" evidence="16">
    <location>
        <begin position="22"/>
        <end position="46"/>
    </location>
</feature>
<dbReference type="OrthoDB" id="9812661at2"/>
<dbReference type="GO" id="GO:0015648">
    <property type="term" value="F:lipid-linked peptidoglycan transporter activity"/>
    <property type="evidence" value="ECO:0007669"/>
    <property type="project" value="TreeGrafter"/>
</dbReference>
<dbReference type="EC" id="2.4.99.28" evidence="14"/>
<name>A0A1G9JAD0_9BACT</name>
<evidence type="ECO:0000256" key="13">
    <source>
        <dbReference type="ARBA" id="ARBA00041418"/>
    </source>
</evidence>
<evidence type="ECO:0000256" key="4">
    <source>
        <dbReference type="ARBA" id="ARBA00022692"/>
    </source>
</evidence>
<dbReference type="Proteomes" id="UP000198510">
    <property type="component" value="Unassembled WGS sequence"/>
</dbReference>
<feature type="transmembrane region" description="Helical" evidence="16">
    <location>
        <begin position="160"/>
        <end position="192"/>
    </location>
</feature>
<proteinExistence type="inferred from homology"/>
<protein>
    <recommendedName>
        <fullName evidence="12">Probable peptidoglycan glycosyltransferase FtsW</fullName>
        <ecNumber evidence="14">2.4.99.28</ecNumber>
    </recommendedName>
    <alternativeName>
        <fullName evidence="13">Cell division protein FtsW</fullName>
    </alternativeName>
    <alternativeName>
        <fullName evidence="10">Cell wall polymerase</fullName>
    </alternativeName>
    <alternativeName>
        <fullName evidence="9">Peptidoglycan polymerase</fullName>
    </alternativeName>
</protein>
<dbReference type="RefSeq" id="WP_089683378.1">
    <property type="nucleotide sequence ID" value="NZ_FNFO01000005.1"/>
</dbReference>
<evidence type="ECO:0000256" key="16">
    <source>
        <dbReference type="SAM" id="Phobius"/>
    </source>
</evidence>
<dbReference type="GO" id="GO:0051301">
    <property type="term" value="P:cell division"/>
    <property type="evidence" value="ECO:0007669"/>
    <property type="project" value="UniProtKB-KW"/>
</dbReference>
<evidence type="ECO:0000313" key="18">
    <source>
        <dbReference type="Proteomes" id="UP000198510"/>
    </source>
</evidence>
<feature type="transmembrane region" description="Helical" evidence="16">
    <location>
        <begin position="316"/>
        <end position="334"/>
    </location>
</feature>
<dbReference type="PANTHER" id="PTHR30474:SF2">
    <property type="entry name" value="PEPTIDOGLYCAN GLYCOSYLTRANSFERASE FTSW-RELATED"/>
    <property type="match status" value="1"/>
</dbReference>
<evidence type="ECO:0000256" key="1">
    <source>
        <dbReference type="ARBA" id="ARBA00004141"/>
    </source>
</evidence>
<dbReference type="InterPro" id="IPR001182">
    <property type="entry name" value="FtsW/RodA"/>
</dbReference>
<dbReference type="PANTHER" id="PTHR30474">
    <property type="entry name" value="CELL CYCLE PROTEIN"/>
    <property type="match status" value="1"/>
</dbReference>
<feature type="transmembrane region" description="Helical" evidence="16">
    <location>
        <begin position="354"/>
        <end position="375"/>
    </location>
</feature>
<keyword evidence="2" id="KW-0328">Glycosyltransferase</keyword>
<keyword evidence="17" id="KW-0132">Cell division</keyword>
<evidence type="ECO:0000256" key="15">
    <source>
        <dbReference type="ARBA" id="ARBA00049902"/>
    </source>
</evidence>
<keyword evidence="17" id="KW-0131">Cell cycle</keyword>
<dbReference type="GO" id="GO:0032153">
    <property type="term" value="C:cell division site"/>
    <property type="evidence" value="ECO:0007669"/>
    <property type="project" value="TreeGrafter"/>
</dbReference>
<dbReference type="GO" id="GO:0005886">
    <property type="term" value="C:plasma membrane"/>
    <property type="evidence" value="ECO:0007669"/>
    <property type="project" value="TreeGrafter"/>
</dbReference>
<keyword evidence="6" id="KW-0573">Peptidoglycan synthesis</keyword>
<dbReference type="Pfam" id="PF01098">
    <property type="entry name" value="FTSW_RODA_SPOVE"/>
    <property type="match status" value="1"/>
</dbReference>
<keyword evidence="3" id="KW-0808">Transferase</keyword>
<evidence type="ECO:0000256" key="2">
    <source>
        <dbReference type="ARBA" id="ARBA00022676"/>
    </source>
</evidence>
<evidence type="ECO:0000256" key="9">
    <source>
        <dbReference type="ARBA" id="ARBA00032370"/>
    </source>
</evidence>
<keyword evidence="18" id="KW-1185">Reference proteome</keyword>
<evidence type="ECO:0000256" key="7">
    <source>
        <dbReference type="ARBA" id="ARBA00022989"/>
    </source>
</evidence>
<organism evidence="17 18">
    <name type="scientific">Catalinimonas alkaloidigena</name>
    <dbReference type="NCBI Taxonomy" id="1075417"/>
    <lineage>
        <taxon>Bacteria</taxon>
        <taxon>Pseudomonadati</taxon>
        <taxon>Bacteroidota</taxon>
        <taxon>Cytophagia</taxon>
        <taxon>Cytophagales</taxon>
        <taxon>Catalimonadaceae</taxon>
        <taxon>Catalinimonas</taxon>
    </lineage>
</organism>
<feature type="transmembrane region" description="Helical" evidence="16">
    <location>
        <begin position="199"/>
        <end position="217"/>
    </location>
</feature>
<dbReference type="AlphaFoldDB" id="A0A1G9JAD0"/>
<evidence type="ECO:0000256" key="6">
    <source>
        <dbReference type="ARBA" id="ARBA00022984"/>
    </source>
</evidence>
<sequence>MSDTAQTASWRTWIDRNLQGDWGIWFIVMALCFISVLVVYSATGTLAYKRMEGDTEYYLLRHGSLVILGLLFMWGAHKLDYRWYATLSRLALVLSVPLLIYAWKFGDTLNDASRWITIPLIQQSFQPSDLAKLALISHVALMLAKRQEKISNPYETFLPILGWCFVICVLIAMSNYSTAMLLFATCMLLMFIGRVPTKYLAMLVGVGLVGGLLAGSIGERGATFISRIEAFRESFSDPDKVPFQAQQSYIAVASGGIKGKGPGHSDQRDFLPHPYSDFIYAIIVEEYGMIGGVGVLALYLVLLYRGLVVASQTTDAFGGLLAAGLSFSLVLQALTNMAVAVGLVPITGQPLPLLSMGGTSLLFTGISLGIILSVSKGKPVTENKRSKTNGRRKAIA</sequence>
<comment type="similarity">
    <text evidence="11">Belongs to the SEDS family. FtsW subfamily.</text>
</comment>
<keyword evidence="4 16" id="KW-0812">Transmembrane</keyword>
<dbReference type="EMBL" id="FNFO01000005">
    <property type="protein sequence ID" value="SDL34321.1"/>
    <property type="molecule type" value="Genomic_DNA"/>
</dbReference>
<evidence type="ECO:0000256" key="11">
    <source>
        <dbReference type="ARBA" id="ARBA00038053"/>
    </source>
</evidence>
<keyword evidence="5" id="KW-0133">Cell shape</keyword>
<evidence type="ECO:0000256" key="8">
    <source>
        <dbReference type="ARBA" id="ARBA00023136"/>
    </source>
</evidence>
<evidence type="ECO:0000256" key="10">
    <source>
        <dbReference type="ARBA" id="ARBA00033270"/>
    </source>
</evidence>
<feature type="transmembrane region" description="Helical" evidence="16">
    <location>
        <begin position="58"/>
        <end position="77"/>
    </location>
</feature>
<reference evidence="17 18" key="1">
    <citation type="submission" date="2016-10" db="EMBL/GenBank/DDBJ databases">
        <authorList>
            <person name="de Groot N.N."/>
        </authorList>
    </citation>
    <scope>NUCLEOTIDE SEQUENCE [LARGE SCALE GENOMIC DNA]</scope>
    <source>
        <strain evidence="17 18">DSM 25186</strain>
    </source>
</reference>
<evidence type="ECO:0000256" key="12">
    <source>
        <dbReference type="ARBA" id="ARBA00041185"/>
    </source>
</evidence>
<evidence type="ECO:0000256" key="5">
    <source>
        <dbReference type="ARBA" id="ARBA00022960"/>
    </source>
</evidence>
<evidence type="ECO:0000256" key="3">
    <source>
        <dbReference type="ARBA" id="ARBA00022679"/>
    </source>
</evidence>
<evidence type="ECO:0000256" key="14">
    <source>
        <dbReference type="ARBA" id="ARBA00044770"/>
    </source>
</evidence>
<dbReference type="GO" id="GO:0008955">
    <property type="term" value="F:peptidoglycan glycosyltransferase activity"/>
    <property type="evidence" value="ECO:0007669"/>
    <property type="project" value="UniProtKB-EC"/>
</dbReference>
<accession>A0A1G9JAD0</accession>
<dbReference type="GO" id="GO:0008360">
    <property type="term" value="P:regulation of cell shape"/>
    <property type="evidence" value="ECO:0007669"/>
    <property type="project" value="UniProtKB-KW"/>
</dbReference>
<keyword evidence="8 16" id="KW-0472">Membrane</keyword>
<dbReference type="STRING" id="1075417.SAMN05421823_105252"/>